<evidence type="ECO:0000313" key="1">
    <source>
        <dbReference type="EMBL" id="AUO19786.1"/>
    </source>
</evidence>
<proteinExistence type="predicted"/>
<accession>A0A2K9P3F5</accession>
<reference evidence="1 2" key="1">
    <citation type="submission" date="2017-04" db="EMBL/GenBank/DDBJ databases">
        <title>Monoglobus pectinilyticus 14 draft genome.</title>
        <authorList>
            <person name="Kim C."/>
            <person name="Rosendale D.I."/>
            <person name="Kelly W.J."/>
            <person name="Tannock G.W."/>
            <person name="Patchett M.L."/>
            <person name="Jordens J.Z."/>
        </authorList>
    </citation>
    <scope>NUCLEOTIDE SEQUENCE [LARGE SCALE GENOMIC DNA]</scope>
    <source>
        <strain evidence="1 2">14</strain>
    </source>
</reference>
<evidence type="ECO:0000313" key="2">
    <source>
        <dbReference type="Proteomes" id="UP000235589"/>
    </source>
</evidence>
<dbReference type="AlphaFoldDB" id="A0A2K9P3F5"/>
<keyword evidence="2" id="KW-1185">Reference proteome</keyword>
<dbReference type="EMBL" id="CP020991">
    <property type="protein sequence ID" value="AUO19786.1"/>
    <property type="molecule type" value="Genomic_DNA"/>
</dbReference>
<protein>
    <submittedName>
        <fullName evidence="1">Uncharacterized protein</fullName>
    </submittedName>
</protein>
<dbReference type="KEGG" id="mpec:B9O19_01630"/>
<name>A0A2K9P3F5_9FIRM</name>
<dbReference type="Proteomes" id="UP000235589">
    <property type="component" value="Chromosome"/>
</dbReference>
<organism evidence="1 2">
    <name type="scientific">Monoglobus pectinilyticus</name>
    <dbReference type="NCBI Taxonomy" id="1981510"/>
    <lineage>
        <taxon>Bacteria</taxon>
        <taxon>Bacillati</taxon>
        <taxon>Bacillota</taxon>
        <taxon>Clostridia</taxon>
        <taxon>Monoglobales</taxon>
        <taxon>Monoglobaceae</taxon>
        <taxon>Monoglobus</taxon>
    </lineage>
</organism>
<dbReference type="RefSeq" id="WP_102365962.1">
    <property type="nucleotide sequence ID" value="NZ_DBGCRN010000047.1"/>
</dbReference>
<gene>
    <name evidence="1" type="ORF">B9O19_01630</name>
</gene>
<sequence length="121" mass="14245">MESEAFEEPIMKDQNKLFNIIKKKVNIYNSTDCIKCLFEGFLKCHYETKFHGRPVTVEYSMTIDNNKYLPYGIKALMLDKDLEIVDEFAARKRFATVSECIVQMEMMAKDRVLPNDLKYII</sequence>